<dbReference type="InterPro" id="IPR011856">
    <property type="entry name" value="tRNA_endonuc-like_dom_sf"/>
</dbReference>
<dbReference type="InterPro" id="IPR011335">
    <property type="entry name" value="Restrct_endonuc-II-like"/>
</dbReference>
<name>A0A953LHY7_SYMTR</name>
<evidence type="ECO:0000313" key="3">
    <source>
        <dbReference type="EMBL" id="MBY6275449.1"/>
    </source>
</evidence>
<dbReference type="EMBL" id="PIUK01000025">
    <property type="protein sequence ID" value="MBY6275449.1"/>
    <property type="molecule type" value="Genomic_DNA"/>
</dbReference>
<dbReference type="Gene3D" id="3.40.1350.10">
    <property type="match status" value="1"/>
</dbReference>
<dbReference type="NCBIfam" id="NF009150">
    <property type="entry name" value="PRK12497.1-3"/>
    <property type="match status" value="1"/>
</dbReference>
<dbReference type="InterPro" id="IPR003509">
    <property type="entry name" value="UPF0102_YraN-like"/>
</dbReference>
<comment type="caution">
    <text evidence="3">The sequence shown here is derived from an EMBL/GenBank/DDBJ whole genome shotgun (WGS) entry which is preliminary data.</text>
</comment>
<dbReference type="SMR" id="A0A953LHY7"/>
<evidence type="ECO:0000256" key="2">
    <source>
        <dbReference type="HAMAP-Rule" id="MF_00048"/>
    </source>
</evidence>
<dbReference type="NCBIfam" id="TIGR00252">
    <property type="entry name" value="YraN family protein"/>
    <property type="match status" value="1"/>
</dbReference>
<reference evidence="3" key="1">
    <citation type="submission" date="2017-11" db="EMBL/GenBank/DDBJ databases">
        <title>Three new genomes from thermophilic consortium.</title>
        <authorList>
            <person name="Quaggio R."/>
            <person name="Amgarten D."/>
            <person name="Setubal J.C."/>
        </authorList>
    </citation>
    <scope>NUCLEOTIDE SEQUENCE</scope>
    <source>
        <strain evidence="3">ZCTH01-B2</strain>
    </source>
</reference>
<dbReference type="OMA" id="TVLERNW"/>
<organism evidence="3 4">
    <name type="scientific">Symbiobacterium thermophilum</name>
    <dbReference type="NCBI Taxonomy" id="2734"/>
    <lineage>
        <taxon>Bacteria</taxon>
        <taxon>Bacillati</taxon>
        <taxon>Bacillota</taxon>
        <taxon>Clostridia</taxon>
        <taxon>Eubacteriales</taxon>
        <taxon>Symbiobacteriaceae</taxon>
        <taxon>Symbiobacterium</taxon>
    </lineage>
</organism>
<dbReference type="SUPFAM" id="SSF52980">
    <property type="entry name" value="Restriction endonuclease-like"/>
    <property type="match status" value="1"/>
</dbReference>
<dbReference type="Pfam" id="PF02021">
    <property type="entry name" value="UPF0102"/>
    <property type="match status" value="1"/>
</dbReference>
<dbReference type="AlphaFoldDB" id="A0A953LHY7"/>
<dbReference type="NCBIfam" id="NF009154">
    <property type="entry name" value="PRK12497.3-3"/>
    <property type="match status" value="1"/>
</dbReference>
<dbReference type="HAMAP" id="MF_00048">
    <property type="entry name" value="UPF0102"/>
    <property type="match status" value="1"/>
</dbReference>
<dbReference type="CDD" id="cd20736">
    <property type="entry name" value="PoNe_Nuclease"/>
    <property type="match status" value="1"/>
</dbReference>
<comment type="similarity">
    <text evidence="1 2">Belongs to the UPF0102 family.</text>
</comment>
<dbReference type="RefSeq" id="WP_011195605.1">
    <property type="nucleotide sequence ID" value="NZ_JACSIR010000386.1"/>
</dbReference>
<evidence type="ECO:0000313" key="4">
    <source>
        <dbReference type="Proteomes" id="UP000732377"/>
    </source>
</evidence>
<proteinExistence type="inferred from homology"/>
<dbReference type="Proteomes" id="UP000732377">
    <property type="component" value="Unassembled WGS sequence"/>
</dbReference>
<protein>
    <recommendedName>
        <fullName evidence="2">UPF0102 protein CWE10_04390</fullName>
    </recommendedName>
</protein>
<dbReference type="PANTHER" id="PTHR34039">
    <property type="entry name" value="UPF0102 PROTEIN YRAN"/>
    <property type="match status" value="1"/>
</dbReference>
<gene>
    <name evidence="3" type="ORF">CWE10_04390</name>
</gene>
<accession>A0A953LHY7</accession>
<dbReference type="PANTHER" id="PTHR34039:SF1">
    <property type="entry name" value="UPF0102 PROTEIN YRAN"/>
    <property type="match status" value="1"/>
</dbReference>
<evidence type="ECO:0000256" key="1">
    <source>
        <dbReference type="ARBA" id="ARBA00006738"/>
    </source>
</evidence>
<dbReference type="GO" id="GO:0003676">
    <property type="term" value="F:nucleic acid binding"/>
    <property type="evidence" value="ECO:0007669"/>
    <property type="project" value="InterPro"/>
</dbReference>
<sequence length="118" mass="13011">MSRRVGEAGEQAAAEFLTASGYRIIARNVRFRSGEIDLIAQDGGVLVFVEVKTRRGRRYGTPGEAVTAAKQRRLARLASLYLARLGSEPPPCRFDVVEVEPGPDGRLRCRLIQNAFHA</sequence>